<evidence type="ECO:0000313" key="3">
    <source>
        <dbReference type="Proteomes" id="UP000823388"/>
    </source>
</evidence>
<proteinExistence type="predicted"/>
<comment type="caution">
    <text evidence="2">The sequence shown here is derived from an EMBL/GenBank/DDBJ whole genome shotgun (WGS) entry which is preliminary data.</text>
</comment>
<name>A0A8T0WT50_PANVG</name>
<feature type="region of interest" description="Disordered" evidence="1">
    <location>
        <begin position="1"/>
        <end position="25"/>
    </location>
</feature>
<evidence type="ECO:0000313" key="2">
    <source>
        <dbReference type="EMBL" id="KAG2648304.1"/>
    </source>
</evidence>
<protein>
    <submittedName>
        <fullName evidence="2">Uncharacterized protein</fullName>
    </submittedName>
</protein>
<gene>
    <name evidence="2" type="ORF">PVAP13_1NG059305</name>
</gene>
<accession>A0A8T0WT50</accession>
<dbReference type="AlphaFoldDB" id="A0A8T0WT50"/>
<evidence type="ECO:0000256" key="1">
    <source>
        <dbReference type="SAM" id="MobiDB-lite"/>
    </source>
</evidence>
<dbReference type="Proteomes" id="UP000823388">
    <property type="component" value="Chromosome 1N"/>
</dbReference>
<dbReference type="EMBL" id="CM029038">
    <property type="protein sequence ID" value="KAG2648304.1"/>
    <property type="molecule type" value="Genomic_DNA"/>
</dbReference>
<reference evidence="2" key="1">
    <citation type="submission" date="2020-05" db="EMBL/GenBank/DDBJ databases">
        <title>WGS assembly of Panicum virgatum.</title>
        <authorList>
            <person name="Lovell J.T."/>
            <person name="Jenkins J."/>
            <person name="Shu S."/>
            <person name="Juenger T.E."/>
            <person name="Schmutz J."/>
        </authorList>
    </citation>
    <scope>NUCLEOTIDE SEQUENCE</scope>
    <source>
        <strain evidence="2">AP13</strain>
    </source>
</reference>
<keyword evidence="3" id="KW-1185">Reference proteome</keyword>
<sequence length="266" mass="28700">MRACMRGEAVWRSRRPSANKGGGENVRNSVNMPVWPGSEHVPCSDLRLRWWARAMMRQRQGLLVLDSGGVRRVRAWALGNPSIAEAAASPRRSRSSGGVAGPRWRLAATGKRMATAFGSAREHWTEVLGSTEGSSAVAAHAGSTWWLGKDETRPALTVGGRCRRGRRGGGLRYDDTRLGGGSLAWSSARSELRLAVLLVVAVGDLASASSTCFYLSGPWQPASRCSARAREAGVERMVDCTAAACLPVFSWKKSERGEGHWLAGLR</sequence>
<organism evidence="2 3">
    <name type="scientific">Panicum virgatum</name>
    <name type="common">Blackwell switchgrass</name>
    <dbReference type="NCBI Taxonomy" id="38727"/>
    <lineage>
        <taxon>Eukaryota</taxon>
        <taxon>Viridiplantae</taxon>
        <taxon>Streptophyta</taxon>
        <taxon>Embryophyta</taxon>
        <taxon>Tracheophyta</taxon>
        <taxon>Spermatophyta</taxon>
        <taxon>Magnoliopsida</taxon>
        <taxon>Liliopsida</taxon>
        <taxon>Poales</taxon>
        <taxon>Poaceae</taxon>
        <taxon>PACMAD clade</taxon>
        <taxon>Panicoideae</taxon>
        <taxon>Panicodae</taxon>
        <taxon>Paniceae</taxon>
        <taxon>Panicinae</taxon>
        <taxon>Panicum</taxon>
        <taxon>Panicum sect. Hiantes</taxon>
    </lineage>
</organism>